<gene>
    <name evidence="5" type="ordered locus">Blon_1100</name>
</gene>
<feature type="region of interest" description="Disordered" evidence="4">
    <location>
        <begin position="289"/>
        <end position="311"/>
    </location>
</feature>
<evidence type="ECO:0000256" key="1">
    <source>
        <dbReference type="ARBA" id="ARBA00010646"/>
    </source>
</evidence>
<sequence>MRRLAAHLASHRRMRFSTIGHPFRAAFSFARETGREGEDVGILDKNKSKHGLLHRRVGMTLTALVAAVSMAFAPAAMADMQGIDVSNWQCGIDIANTQADFVVVGTTWGTGQVYNNCLVSGVNTDANRMIAQAQESGKKFGLYHYAMGGNPEAEAQFFYRNTSNYWRHGIVALDWEMDDNPAWGNWDWVRRFMNECERLSGGVRPLLYTGPVAGTIPQDIRDRYGLWIAQYANMSPTGYQANPWMIGAYGEAMRQYSGTGVVNTWSPIDLNIFRGDAWQWDLYANPAGGSTPPATPAAPAQPNTPPADTNTGGISHVMQWSETIWGLAVAYNAWPLSAWHTPSGDINRYYVGDVVTYGGGSTAAPASSTGVSKVLQWGDTVWEFATSHGYSVSQCSVPSGNINVYYVGDTVTCR</sequence>
<dbReference type="InterPro" id="IPR017853">
    <property type="entry name" value="GH"/>
</dbReference>
<dbReference type="Proteomes" id="UP000001360">
    <property type="component" value="Chromosome"/>
</dbReference>
<dbReference type="EMBL" id="CP001095">
    <property type="protein sequence ID" value="ACJ52190.1"/>
    <property type="molecule type" value="Genomic_DNA"/>
</dbReference>
<dbReference type="SUPFAM" id="SSF51445">
    <property type="entry name" value="(Trans)glycosidases"/>
    <property type="match status" value="1"/>
</dbReference>
<dbReference type="Pfam" id="PF01183">
    <property type="entry name" value="Glyco_hydro_25"/>
    <property type="match status" value="1"/>
</dbReference>
<dbReference type="PANTHER" id="PTHR34135">
    <property type="entry name" value="LYSOZYME"/>
    <property type="match status" value="1"/>
</dbReference>
<accession>B7GQW0</accession>
<dbReference type="InterPro" id="IPR018077">
    <property type="entry name" value="Glyco_hydro_fam25_subgr"/>
</dbReference>
<dbReference type="CAZy" id="GH25">
    <property type="family name" value="Glycoside Hydrolase Family 25"/>
</dbReference>
<name>B7GQW0_BIFLS</name>
<dbReference type="GO" id="GO:0003796">
    <property type="term" value="F:lysozyme activity"/>
    <property type="evidence" value="ECO:0007669"/>
    <property type="project" value="InterPro"/>
</dbReference>
<protein>
    <submittedName>
        <fullName evidence="5">Glycoside hydrolase, family 25</fullName>
    </submittedName>
</protein>
<dbReference type="GO" id="GO:0009253">
    <property type="term" value="P:peptidoglycan catabolic process"/>
    <property type="evidence" value="ECO:0007669"/>
    <property type="project" value="InterPro"/>
</dbReference>
<evidence type="ECO:0000256" key="2">
    <source>
        <dbReference type="ARBA" id="ARBA00022801"/>
    </source>
</evidence>
<dbReference type="InterPro" id="IPR002053">
    <property type="entry name" value="Glyco_hydro_25"/>
</dbReference>
<dbReference type="GO" id="GO:0016998">
    <property type="term" value="P:cell wall macromolecule catabolic process"/>
    <property type="evidence" value="ECO:0007669"/>
    <property type="project" value="InterPro"/>
</dbReference>
<dbReference type="PANTHER" id="PTHR34135:SF2">
    <property type="entry name" value="LYSOZYME"/>
    <property type="match status" value="1"/>
</dbReference>
<evidence type="ECO:0000256" key="4">
    <source>
        <dbReference type="SAM" id="MobiDB-lite"/>
    </source>
</evidence>
<dbReference type="AlphaFoldDB" id="B7GQW0"/>
<comment type="similarity">
    <text evidence="1">Belongs to the glycosyl hydrolase 25 family.</text>
</comment>
<evidence type="ECO:0000313" key="6">
    <source>
        <dbReference type="Proteomes" id="UP000001360"/>
    </source>
</evidence>
<keyword evidence="2 5" id="KW-0378">Hydrolase</keyword>
<evidence type="ECO:0000313" key="5">
    <source>
        <dbReference type="EMBL" id="ACJ52190.1"/>
    </source>
</evidence>
<dbReference type="SMART" id="SM00641">
    <property type="entry name" value="Glyco_25"/>
    <property type="match status" value="1"/>
</dbReference>
<evidence type="ECO:0000256" key="3">
    <source>
        <dbReference type="ARBA" id="ARBA00023295"/>
    </source>
</evidence>
<dbReference type="KEGG" id="bln:Blon_1100"/>
<dbReference type="Gene3D" id="3.20.20.80">
    <property type="entry name" value="Glycosidases"/>
    <property type="match status" value="1"/>
</dbReference>
<organism evidence="5 6">
    <name type="scientific">Bifidobacterium longum subsp. infantis (strain ATCC 15697 / DSM 20088 / JCM 1222 / NCTC 11817 / S12)</name>
    <dbReference type="NCBI Taxonomy" id="391904"/>
    <lineage>
        <taxon>Bacteria</taxon>
        <taxon>Bacillati</taxon>
        <taxon>Actinomycetota</taxon>
        <taxon>Actinomycetes</taxon>
        <taxon>Bifidobacteriales</taxon>
        <taxon>Bifidobacteriaceae</taxon>
        <taxon>Bifidobacterium</taxon>
    </lineage>
</organism>
<proteinExistence type="inferred from homology"/>
<dbReference type="PROSITE" id="PS51904">
    <property type="entry name" value="GLYCOSYL_HYDROL_F25_2"/>
    <property type="match status" value="1"/>
</dbReference>
<dbReference type="GO" id="GO:0016052">
    <property type="term" value="P:carbohydrate catabolic process"/>
    <property type="evidence" value="ECO:0007669"/>
    <property type="project" value="TreeGrafter"/>
</dbReference>
<keyword evidence="3" id="KW-0326">Glycosidase</keyword>
<reference evidence="5 6" key="1">
    <citation type="journal article" date="2008" name="Proc. Natl. Acad. Sci. U.S.A.">
        <title>The genome sequence of Bifidobacterium longum subsp. infantis reveals adaptations for milk utilization within the infant microbiome.</title>
        <authorList>
            <person name="Sela D.A."/>
            <person name="Chapman J."/>
            <person name="Adeuya A."/>
            <person name="Kim J.H."/>
            <person name="Chen F."/>
            <person name="Whitehead T.R."/>
            <person name="Lapidus A."/>
            <person name="Rokhsar D.S."/>
            <person name="Lebrilla C.B."/>
            <person name="German J.B."/>
            <person name="Price N.P."/>
            <person name="Richardson P.M."/>
            <person name="Mills D.A."/>
        </authorList>
    </citation>
    <scope>NUCLEOTIDE SEQUENCE [LARGE SCALE GENOMIC DNA]</scope>
    <source>
        <strain evidence="6">ATCC 15697 / DSM 20088 / JCM 1222 / NCTC 11817 / S12 [JGI]</strain>
    </source>
</reference>